<evidence type="ECO:0000313" key="1">
    <source>
        <dbReference type="EMBL" id="TEB13316.1"/>
    </source>
</evidence>
<organism evidence="1 2">
    <name type="scientific">Pelotomaculum propionicicum</name>
    <dbReference type="NCBI Taxonomy" id="258475"/>
    <lineage>
        <taxon>Bacteria</taxon>
        <taxon>Bacillati</taxon>
        <taxon>Bacillota</taxon>
        <taxon>Clostridia</taxon>
        <taxon>Eubacteriales</taxon>
        <taxon>Desulfotomaculaceae</taxon>
        <taxon>Pelotomaculum</taxon>
    </lineage>
</organism>
<dbReference type="RefSeq" id="WP_153189168.1">
    <property type="nucleotide sequence ID" value="NZ_QFFZ01000002.1"/>
</dbReference>
<name>A0A4Y7RX50_9FIRM</name>
<evidence type="ECO:0000313" key="2">
    <source>
        <dbReference type="Proteomes" id="UP000297597"/>
    </source>
</evidence>
<comment type="caution">
    <text evidence="1">The sequence shown here is derived from an EMBL/GenBank/DDBJ whole genome shotgun (WGS) entry which is preliminary data.</text>
</comment>
<protein>
    <submittedName>
        <fullName evidence="1">Uncharacterized protein</fullName>
    </submittedName>
</protein>
<proteinExistence type="predicted"/>
<keyword evidence="2" id="KW-1185">Reference proteome</keyword>
<reference evidence="1 2" key="1">
    <citation type="journal article" date="2018" name="Environ. Microbiol.">
        <title>Novel energy conservation strategies and behaviour of Pelotomaculum schinkii driving syntrophic propionate catabolism.</title>
        <authorList>
            <person name="Hidalgo-Ahumada C.A.P."/>
            <person name="Nobu M.K."/>
            <person name="Narihiro T."/>
            <person name="Tamaki H."/>
            <person name="Liu W.T."/>
            <person name="Kamagata Y."/>
            <person name="Stams A.J.M."/>
            <person name="Imachi H."/>
            <person name="Sousa D.Z."/>
        </authorList>
    </citation>
    <scope>NUCLEOTIDE SEQUENCE [LARGE SCALE GENOMIC DNA]</scope>
    <source>
        <strain evidence="1 2">MGP</strain>
    </source>
</reference>
<dbReference type="EMBL" id="QFFZ01000002">
    <property type="protein sequence ID" value="TEB13316.1"/>
    <property type="molecule type" value="Genomic_DNA"/>
</dbReference>
<dbReference type="AlphaFoldDB" id="A0A4Y7RX50"/>
<sequence>MQTIKIDLENYKELIYSLEEIVYPGRLDRLAKAALDHHHRLSEMGLSNEQIITTLVASMAGEAFREAVALTLAVVAMSNDEPERPLNPRDVIKRIK</sequence>
<accession>A0A4Y7RX50</accession>
<dbReference type="Proteomes" id="UP000297597">
    <property type="component" value="Unassembled WGS sequence"/>
</dbReference>
<gene>
    <name evidence="1" type="ORF">Pmgp_00209</name>
</gene>